<keyword evidence="7" id="KW-1185">Reference proteome</keyword>
<dbReference type="OrthoDB" id="5343669at2"/>
<dbReference type="NCBIfam" id="TIGR00208">
    <property type="entry name" value="fliS"/>
    <property type="match status" value="1"/>
</dbReference>
<dbReference type="PANTHER" id="PTHR34773">
    <property type="entry name" value="FLAGELLAR SECRETION CHAPERONE FLIS"/>
    <property type="match status" value="1"/>
</dbReference>
<dbReference type="GO" id="GO:0044780">
    <property type="term" value="P:bacterial-type flagellum assembly"/>
    <property type="evidence" value="ECO:0007669"/>
    <property type="project" value="InterPro"/>
</dbReference>
<dbReference type="Proteomes" id="UP000000442">
    <property type="component" value="Chromosome"/>
</dbReference>
<dbReference type="eggNOG" id="COG1516">
    <property type="taxonomic scope" value="Bacteria"/>
</dbReference>
<organism evidence="6 7">
    <name type="scientific">Desulforapulum autotrophicum (strain ATCC 43914 / DSM 3382 / VKM B-1955 / HRM2)</name>
    <name type="common">Desulfobacterium autotrophicum</name>
    <dbReference type="NCBI Taxonomy" id="177437"/>
    <lineage>
        <taxon>Bacteria</taxon>
        <taxon>Pseudomonadati</taxon>
        <taxon>Thermodesulfobacteriota</taxon>
        <taxon>Desulfobacteria</taxon>
        <taxon>Desulfobacterales</taxon>
        <taxon>Desulfobacteraceae</taxon>
        <taxon>Desulforapulum</taxon>
    </lineage>
</organism>
<evidence type="ECO:0000256" key="3">
    <source>
        <dbReference type="ARBA" id="ARBA00022490"/>
    </source>
</evidence>
<dbReference type="InterPro" id="IPR036584">
    <property type="entry name" value="FliS_sf"/>
</dbReference>
<protein>
    <submittedName>
        <fullName evidence="6">FliS</fullName>
    </submittedName>
</protein>
<evidence type="ECO:0000313" key="6">
    <source>
        <dbReference type="EMBL" id="ACN16748.1"/>
    </source>
</evidence>
<keyword evidence="3" id="KW-0963">Cytoplasm</keyword>
<dbReference type="HOGENOM" id="CLU_080373_4_0_7"/>
<dbReference type="GO" id="GO:0071973">
    <property type="term" value="P:bacterial-type flagellum-dependent cell motility"/>
    <property type="evidence" value="ECO:0007669"/>
    <property type="project" value="TreeGrafter"/>
</dbReference>
<comment type="similarity">
    <text evidence="2">Belongs to the FliS family.</text>
</comment>
<comment type="subcellular location">
    <subcellularLocation>
        <location evidence="1">Cytoplasm</location>
        <location evidence="1">Cytosol</location>
    </subcellularLocation>
</comment>
<evidence type="ECO:0000256" key="1">
    <source>
        <dbReference type="ARBA" id="ARBA00004514"/>
    </source>
</evidence>
<keyword evidence="4" id="KW-1005">Bacterial flagellum biogenesis</keyword>
<evidence type="ECO:0000256" key="5">
    <source>
        <dbReference type="ARBA" id="ARBA00023186"/>
    </source>
</evidence>
<accession>C0QA30</accession>
<evidence type="ECO:0000256" key="2">
    <source>
        <dbReference type="ARBA" id="ARBA00008787"/>
    </source>
</evidence>
<name>C0QA30_DESAH</name>
<keyword evidence="5" id="KW-0143">Chaperone</keyword>
<dbReference type="CDD" id="cd16098">
    <property type="entry name" value="FliS"/>
    <property type="match status" value="1"/>
</dbReference>
<dbReference type="Gene3D" id="1.20.120.340">
    <property type="entry name" value="Flagellar protein FliS"/>
    <property type="match status" value="1"/>
</dbReference>
<proteinExistence type="inferred from homology"/>
<dbReference type="AlphaFoldDB" id="C0QA30"/>
<dbReference type="Pfam" id="PF02561">
    <property type="entry name" value="FliS"/>
    <property type="match status" value="1"/>
</dbReference>
<sequence length="141" mass="15933">MNANMAYQTYQQSQTHECMEPAQLTLLLYKEAIRRLNLTKSALLEKDIPKRGENLGRAIAIISELNACIPGDNQPDEILFLKGLYTSILMELPKVNITKNPATLDTALKYIQRLKDIWENDVMGGGQPKKKIALVKNIEYA</sequence>
<dbReference type="EMBL" id="CP001087">
    <property type="protein sequence ID" value="ACN16748.1"/>
    <property type="molecule type" value="Genomic_DNA"/>
</dbReference>
<dbReference type="KEGG" id="dat:HRM2_36900"/>
<dbReference type="STRING" id="177437.HRM2_36900"/>
<dbReference type="RefSeq" id="WP_015905494.1">
    <property type="nucleotide sequence ID" value="NC_012108.1"/>
</dbReference>
<dbReference type="InterPro" id="IPR003713">
    <property type="entry name" value="FliS"/>
</dbReference>
<evidence type="ECO:0000313" key="7">
    <source>
        <dbReference type="Proteomes" id="UP000000442"/>
    </source>
</evidence>
<dbReference type="GO" id="GO:0005829">
    <property type="term" value="C:cytosol"/>
    <property type="evidence" value="ECO:0007669"/>
    <property type="project" value="UniProtKB-SubCell"/>
</dbReference>
<dbReference type="SUPFAM" id="SSF101116">
    <property type="entry name" value="Flagellar export chaperone FliS"/>
    <property type="match status" value="1"/>
</dbReference>
<dbReference type="PANTHER" id="PTHR34773:SF1">
    <property type="entry name" value="FLAGELLAR SECRETION CHAPERONE FLIS"/>
    <property type="match status" value="1"/>
</dbReference>
<gene>
    <name evidence="6" type="primary">fliS</name>
    <name evidence="6" type="ordered locus">HRM2_36900</name>
</gene>
<evidence type="ECO:0000256" key="4">
    <source>
        <dbReference type="ARBA" id="ARBA00022795"/>
    </source>
</evidence>
<reference evidence="6 7" key="1">
    <citation type="journal article" date="2009" name="Environ. Microbiol.">
        <title>Genome sequence of Desulfobacterium autotrophicum HRM2, a marine sulfate reducer oxidizing organic carbon completely to carbon dioxide.</title>
        <authorList>
            <person name="Strittmatter A.W."/>
            <person name="Liesegang H."/>
            <person name="Rabus R."/>
            <person name="Decker I."/>
            <person name="Amann J."/>
            <person name="Andres S."/>
            <person name="Henne A."/>
            <person name="Fricke W.F."/>
            <person name="Martinez-Arias R."/>
            <person name="Bartels D."/>
            <person name="Goesmann A."/>
            <person name="Krause L."/>
            <person name="Puehler A."/>
            <person name="Klenk H.P."/>
            <person name="Richter M."/>
            <person name="Schuler M."/>
            <person name="Gloeckner F.O."/>
            <person name="Meyerdierks A."/>
            <person name="Gottschalk G."/>
            <person name="Amann R."/>
        </authorList>
    </citation>
    <scope>NUCLEOTIDE SEQUENCE [LARGE SCALE GENOMIC DNA]</scope>
    <source>
        <strain evidence="7">ATCC 43914 / DSM 3382 / HRM2</strain>
    </source>
</reference>